<dbReference type="EMBL" id="AP018694">
    <property type="protein sequence ID" value="BBE16699.1"/>
    <property type="molecule type" value="Genomic_DNA"/>
</dbReference>
<evidence type="ECO:0000256" key="6">
    <source>
        <dbReference type="ARBA" id="ARBA00023136"/>
    </source>
</evidence>
<evidence type="ECO:0000313" key="9">
    <source>
        <dbReference type="Proteomes" id="UP001193389"/>
    </source>
</evidence>
<dbReference type="KEGG" id="anf:AQPE_0842"/>
<evidence type="ECO:0000256" key="1">
    <source>
        <dbReference type="ARBA" id="ARBA00004571"/>
    </source>
</evidence>
<dbReference type="InterPro" id="IPR005017">
    <property type="entry name" value="OMPP1/FadL/TodX"/>
</dbReference>
<evidence type="ECO:0000313" key="8">
    <source>
        <dbReference type="EMBL" id="BBE16699.1"/>
    </source>
</evidence>
<gene>
    <name evidence="8" type="ORF">AQPE_0842</name>
</gene>
<dbReference type="PANTHER" id="PTHR35093">
    <property type="entry name" value="OUTER MEMBRANE PROTEIN NMB0088-RELATED"/>
    <property type="match status" value="1"/>
</dbReference>
<proteinExistence type="inferred from homology"/>
<evidence type="ECO:0000256" key="5">
    <source>
        <dbReference type="ARBA" id="ARBA00022729"/>
    </source>
</evidence>
<keyword evidence="7" id="KW-0998">Cell outer membrane</keyword>
<reference evidence="8" key="1">
    <citation type="journal article" date="2020" name="Int. J. Syst. Evol. Microbiol.">
        <title>Aquipluma nitroreducens gen. nov. sp. nov., a novel facultatively anaerobic bacterium isolated from a freshwater lake.</title>
        <authorList>
            <person name="Watanabe M."/>
            <person name="Kojima H."/>
            <person name="Fukui M."/>
        </authorList>
    </citation>
    <scope>NUCLEOTIDE SEQUENCE</scope>
    <source>
        <strain evidence="8">MeG22</strain>
    </source>
</reference>
<dbReference type="Gene3D" id="2.40.160.60">
    <property type="entry name" value="Outer membrane protein transport protein (OMPP1/FadL/TodX)"/>
    <property type="match status" value="1"/>
</dbReference>
<keyword evidence="9" id="KW-1185">Reference proteome</keyword>
<comment type="subcellular location">
    <subcellularLocation>
        <location evidence="1">Cell outer membrane</location>
        <topology evidence="1">Multi-pass membrane protein</topology>
    </subcellularLocation>
</comment>
<protein>
    <submittedName>
        <fullName evidence="8">Facilitator of salicylate uptake</fullName>
    </submittedName>
</protein>
<organism evidence="8 9">
    <name type="scientific">Aquipluma nitroreducens</name>
    <dbReference type="NCBI Taxonomy" id="2010828"/>
    <lineage>
        <taxon>Bacteria</taxon>
        <taxon>Pseudomonadati</taxon>
        <taxon>Bacteroidota</taxon>
        <taxon>Bacteroidia</taxon>
        <taxon>Marinilabiliales</taxon>
        <taxon>Prolixibacteraceae</taxon>
        <taxon>Aquipluma</taxon>
    </lineage>
</organism>
<name>A0A5K7S5A4_9BACT</name>
<dbReference type="GO" id="GO:0009279">
    <property type="term" value="C:cell outer membrane"/>
    <property type="evidence" value="ECO:0007669"/>
    <property type="project" value="UniProtKB-SubCell"/>
</dbReference>
<comment type="similarity">
    <text evidence="2">Belongs to the OmpP1/FadL family.</text>
</comment>
<dbReference type="AlphaFoldDB" id="A0A5K7S5A4"/>
<evidence type="ECO:0000256" key="7">
    <source>
        <dbReference type="ARBA" id="ARBA00023237"/>
    </source>
</evidence>
<accession>A0A5K7S5A4</accession>
<keyword evidence="3" id="KW-1134">Transmembrane beta strand</keyword>
<evidence type="ECO:0000256" key="2">
    <source>
        <dbReference type="ARBA" id="ARBA00008163"/>
    </source>
</evidence>
<dbReference type="PANTHER" id="PTHR35093:SF8">
    <property type="entry name" value="OUTER MEMBRANE PROTEIN NMB0088-RELATED"/>
    <property type="match status" value="1"/>
</dbReference>
<keyword evidence="4" id="KW-0812">Transmembrane</keyword>
<dbReference type="Proteomes" id="UP001193389">
    <property type="component" value="Chromosome"/>
</dbReference>
<dbReference type="Pfam" id="PF03349">
    <property type="entry name" value="Toluene_X"/>
    <property type="match status" value="1"/>
</dbReference>
<keyword evidence="5" id="KW-0732">Signal</keyword>
<sequence length="420" mass="45393">MNKNYPQQLIVLLILLVCTVQISSATDGYFSIGYGTKSKGMAGAGVALFSNSLIGGNPAGNVFLGKQISFGVGAFAPMREYTISANTEGQPGIFPLTEGTVKSDKPVFFIPSIGGNWMINKTSAVGFSIYGNGGMNTSYPTKTFNNPQAPVTSPTGINLSQLFSEITYSMKLGKNHSFGISAIGAFQMFEANGLQAFMGMSSDPLKLTDNGVDYSYGYGAKIGYLGKITRELSIGVKYQSEIFMTKFKEYAGLFAEQGAFNIPSNITVGLAYQFSREFTLALDAKQIRYTDVKSVSNPLTLDAPLGDDSGPGFAWGNQLVFKLGMEYTPYRSDWTYRAGVSHAMQQFPENQLMFNILAPGVSQNHVAAGFTRKLSKKGNGINLSAMYSPATSLSGPNSMYTAQTIELKMSQFELELGYTF</sequence>
<dbReference type="SUPFAM" id="SSF56935">
    <property type="entry name" value="Porins"/>
    <property type="match status" value="1"/>
</dbReference>
<dbReference type="GO" id="GO:0015483">
    <property type="term" value="F:long-chain fatty acid transporting porin activity"/>
    <property type="evidence" value="ECO:0007669"/>
    <property type="project" value="TreeGrafter"/>
</dbReference>
<evidence type="ECO:0000256" key="3">
    <source>
        <dbReference type="ARBA" id="ARBA00022452"/>
    </source>
</evidence>
<evidence type="ECO:0000256" key="4">
    <source>
        <dbReference type="ARBA" id="ARBA00022692"/>
    </source>
</evidence>
<keyword evidence="6" id="KW-0472">Membrane</keyword>
<dbReference type="RefSeq" id="WP_318349750.1">
    <property type="nucleotide sequence ID" value="NZ_AP018694.1"/>
</dbReference>